<sequence length="299" mass="32941">MRSEPKTHREILNTLGELPTPTAPRWLDQWRAKTLENRHVVILLLAITVVLLVGFSVFAGKKNANASFGGHGTGDEHVYHAVHYSRDRPLEVLTIADLPPVDNDESAWSALVSSWDSTYGLIVILSPNVRLSRLQRLDGLLKVLSRPSPTKKEIQATWFFAAQLSADNNGVAFTPSSPRMMVTCTFHSLVLGHEVEFMSAVKVTSLKLRSRLGEGQGEVNNRFLILPATAVSQTVVVNDRLKEFAPVTLVWTNEESSAVQIRGIGAGASSGAWDVSARKPCVVRPFDVSDYKWKCSTPK</sequence>
<feature type="transmembrane region" description="Helical" evidence="1">
    <location>
        <begin position="40"/>
        <end position="59"/>
    </location>
</feature>
<evidence type="ECO:0000313" key="3">
    <source>
        <dbReference type="Proteomes" id="UP000051952"/>
    </source>
</evidence>
<gene>
    <name evidence="2" type="ORF">BSAL_38760</name>
</gene>
<evidence type="ECO:0000313" key="2">
    <source>
        <dbReference type="EMBL" id="CUG92667.1"/>
    </source>
</evidence>
<accession>A0A0S4JR57</accession>
<dbReference type="AlphaFoldDB" id="A0A0S4JR57"/>
<dbReference type="Proteomes" id="UP000051952">
    <property type="component" value="Unassembled WGS sequence"/>
</dbReference>
<proteinExistence type="predicted"/>
<keyword evidence="1" id="KW-0812">Transmembrane</keyword>
<evidence type="ECO:0000256" key="1">
    <source>
        <dbReference type="SAM" id="Phobius"/>
    </source>
</evidence>
<dbReference type="VEuPathDB" id="TriTrypDB:BSAL_38760"/>
<keyword evidence="1" id="KW-0472">Membrane</keyword>
<reference evidence="3" key="1">
    <citation type="submission" date="2015-09" db="EMBL/GenBank/DDBJ databases">
        <authorList>
            <consortium name="Pathogen Informatics"/>
        </authorList>
    </citation>
    <scope>NUCLEOTIDE SEQUENCE [LARGE SCALE GENOMIC DNA]</scope>
    <source>
        <strain evidence="3">Lake Konstanz</strain>
    </source>
</reference>
<keyword evidence="3" id="KW-1185">Reference proteome</keyword>
<dbReference type="EMBL" id="CYKH01002074">
    <property type="protein sequence ID" value="CUG92667.1"/>
    <property type="molecule type" value="Genomic_DNA"/>
</dbReference>
<name>A0A0S4JR57_BODSA</name>
<keyword evidence="1" id="KW-1133">Transmembrane helix</keyword>
<organism evidence="2 3">
    <name type="scientific">Bodo saltans</name>
    <name type="common">Flagellated protozoan</name>
    <dbReference type="NCBI Taxonomy" id="75058"/>
    <lineage>
        <taxon>Eukaryota</taxon>
        <taxon>Discoba</taxon>
        <taxon>Euglenozoa</taxon>
        <taxon>Kinetoplastea</taxon>
        <taxon>Metakinetoplastina</taxon>
        <taxon>Eubodonida</taxon>
        <taxon>Bodonidae</taxon>
        <taxon>Bodo</taxon>
    </lineage>
</organism>
<protein>
    <submittedName>
        <fullName evidence="2">Membrane-associated protein, putative</fullName>
    </submittedName>
</protein>